<accession>A0A7K4NSR5</accession>
<organism evidence="1 2">
    <name type="scientific">Marine Group I thaumarchaeote</name>
    <dbReference type="NCBI Taxonomy" id="2511932"/>
    <lineage>
        <taxon>Archaea</taxon>
        <taxon>Nitrososphaerota</taxon>
        <taxon>Marine Group I</taxon>
    </lineage>
</organism>
<gene>
    <name evidence="1" type="ORF">HX827_01670</name>
</gene>
<sequence>MLGKDFEDFVALLLKKRFPDYALLIQHRLDSGLRPDFVLECDEKIIVADAKERQVLTKASIEQICDYIDELNADYGIIFVADFTEISEVVEDYAIINAVEIEYTNWKKPELNFPKVLRHRN</sequence>
<comment type="caution">
    <text evidence="1">The sequence shown here is derived from an EMBL/GenBank/DDBJ whole genome shotgun (WGS) entry which is preliminary data.</text>
</comment>
<name>A0A7K4NSR5_9ARCH</name>
<evidence type="ECO:0008006" key="3">
    <source>
        <dbReference type="Google" id="ProtNLM"/>
    </source>
</evidence>
<dbReference type="AlphaFoldDB" id="A0A7K4NSR5"/>
<dbReference type="Proteomes" id="UP000534207">
    <property type="component" value="Unassembled WGS sequence"/>
</dbReference>
<evidence type="ECO:0000313" key="1">
    <source>
        <dbReference type="EMBL" id="NWK06035.1"/>
    </source>
</evidence>
<protein>
    <recommendedName>
        <fullName evidence="3">Restriction endonuclease</fullName>
    </recommendedName>
</protein>
<proteinExistence type="predicted"/>
<reference evidence="1 2" key="1">
    <citation type="journal article" date="2019" name="Environ. Microbiol.">
        <title>Genomics insights into ecotype formation of ammonia-oxidizing archaea in the deep ocean.</title>
        <authorList>
            <person name="Wang Y."/>
            <person name="Huang J.M."/>
            <person name="Cui G.J."/>
            <person name="Nunoura T."/>
            <person name="Takaki Y."/>
            <person name="Li W.L."/>
            <person name="Li J."/>
            <person name="Gao Z.M."/>
            <person name="Takai K."/>
            <person name="Zhang A.Q."/>
            <person name="Stepanauskas R."/>
        </authorList>
    </citation>
    <scope>NUCLEOTIDE SEQUENCE [LARGE SCALE GENOMIC DNA]</scope>
    <source>
        <strain evidence="1 2">G13</strain>
    </source>
</reference>
<dbReference type="EMBL" id="JACASW010000002">
    <property type="protein sequence ID" value="NWK06035.1"/>
    <property type="molecule type" value="Genomic_DNA"/>
</dbReference>
<evidence type="ECO:0000313" key="2">
    <source>
        <dbReference type="Proteomes" id="UP000534207"/>
    </source>
</evidence>